<dbReference type="Pfam" id="PF08669">
    <property type="entry name" value="GCV_T_C"/>
    <property type="match status" value="1"/>
</dbReference>
<keyword evidence="8" id="KW-0496">Mitochondrion</keyword>
<evidence type="ECO:0000256" key="8">
    <source>
        <dbReference type="RuleBase" id="RU003981"/>
    </source>
</evidence>
<keyword evidence="3 8" id="KW-0032">Aminotransferase</keyword>
<dbReference type="Proteomes" id="UP000007148">
    <property type="component" value="Unassembled WGS sequence"/>
</dbReference>
<dbReference type="Pfam" id="PF01571">
    <property type="entry name" value="GCV_T"/>
    <property type="match status" value="1"/>
</dbReference>
<dbReference type="Gene3D" id="2.40.30.110">
    <property type="entry name" value="Aminomethyltransferase beta-barrel domains"/>
    <property type="match status" value="1"/>
</dbReference>
<dbReference type="SUPFAM" id="SSF101790">
    <property type="entry name" value="Aminomethyltransferase beta-barrel domain"/>
    <property type="match status" value="1"/>
</dbReference>
<dbReference type="FunCoup" id="G4TLM2">
    <property type="interactions" value="267"/>
</dbReference>
<dbReference type="GO" id="GO:0005960">
    <property type="term" value="C:glycine cleavage complex"/>
    <property type="evidence" value="ECO:0007669"/>
    <property type="project" value="InterPro"/>
</dbReference>
<evidence type="ECO:0000256" key="6">
    <source>
        <dbReference type="ARBA" id="ARBA00047665"/>
    </source>
</evidence>
<feature type="domain" description="GCVT N-terminal" evidence="9">
    <location>
        <begin position="41"/>
        <end position="305"/>
    </location>
</feature>
<evidence type="ECO:0000256" key="1">
    <source>
        <dbReference type="ARBA" id="ARBA00008609"/>
    </source>
</evidence>
<evidence type="ECO:0000256" key="2">
    <source>
        <dbReference type="ARBA" id="ARBA00012616"/>
    </source>
</evidence>
<dbReference type="OMA" id="MPVQYPA"/>
<dbReference type="GO" id="GO:0005739">
    <property type="term" value="C:mitochondrion"/>
    <property type="evidence" value="ECO:0007669"/>
    <property type="project" value="UniProtKB-SubCell"/>
</dbReference>
<dbReference type="PIRSF" id="PIRSF006487">
    <property type="entry name" value="GcvT"/>
    <property type="match status" value="1"/>
</dbReference>
<keyword evidence="8" id="KW-0809">Transit peptide</keyword>
<dbReference type="Gene3D" id="3.30.1360.120">
    <property type="entry name" value="Probable tRNA modification gtpase trme, domain 1"/>
    <property type="match status" value="1"/>
</dbReference>
<evidence type="ECO:0000256" key="7">
    <source>
        <dbReference type="PIRSR" id="PIRSR006487-1"/>
    </source>
</evidence>
<evidence type="ECO:0000259" key="9">
    <source>
        <dbReference type="Pfam" id="PF01571"/>
    </source>
</evidence>
<dbReference type="InterPro" id="IPR013977">
    <property type="entry name" value="GcvT_C"/>
</dbReference>
<evidence type="ECO:0000256" key="4">
    <source>
        <dbReference type="ARBA" id="ARBA00022679"/>
    </source>
</evidence>
<name>G4TLM2_SERID</name>
<dbReference type="GO" id="GO:0004047">
    <property type="term" value="F:aminomethyltransferase activity"/>
    <property type="evidence" value="ECO:0007669"/>
    <property type="project" value="UniProtKB-EC"/>
</dbReference>
<comment type="function">
    <text evidence="8">The glycine cleavage system catalyzes the degradation of glycine.</text>
</comment>
<dbReference type="Gene3D" id="3.30.70.1400">
    <property type="entry name" value="Aminomethyltransferase beta-barrel domains"/>
    <property type="match status" value="1"/>
</dbReference>
<dbReference type="GO" id="GO:0006546">
    <property type="term" value="P:glycine catabolic process"/>
    <property type="evidence" value="ECO:0007669"/>
    <property type="project" value="InterPro"/>
</dbReference>
<organism evidence="11 12">
    <name type="scientific">Serendipita indica (strain DSM 11827)</name>
    <name type="common">Root endophyte fungus</name>
    <name type="synonym">Piriformospora indica</name>
    <dbReference type="NCBI Taxonomy" id="1109443"/>
    <lineage>
        <taxon>Eukaryota</taxon>
        <taxon>Fungi</taxon>
        <taxon>Dikarya</taxon>
        <taxon>Basidiomycota</taxon>
        <taxon>Agaricomycotina</taxon>
        <taxon>Agaricomycetes</taxon>
        <taxon>Sebacinales</taxon>
        <taxon>Serendipitaceae</taxon>
        <taxon>Serendipita</taxon>
    </lineage>
</organism>
<dbReference type="eggNOG" id="KOG2770">
    <property type="taxonomic scope" value="Eukaryota"/>
</dbReference>
<evidence type="ECO:0000256" key="3">
    <source>
        <dbReference type="ARBA" id="ARBA00022576"/>
    </source>
</evidence>
<dbReference type="STRING" id="1109443.G4TLM2"/>
<dbReference type="NCBIfam" id="NF001567">
    <property type="entry name" value="PRK00389.1"/>
    <property type="match status" value="1"/>
</dbReference>
<reference evidence="11 12" key="1">
    <citation type="journal article" date="2011" name="PLoS Pathog.">
        <title>Endophytic Life Strategies Decoded by Genome and Transcriptome Analyses of the Mutualistic Root Symbiont Piriformospora indica.</title>
        <authorList>
            <person name="Zuccaro A."/>
            <person name="Lahrmann U."/>
            <person name="Guldener U."/>
            <person name="Langen G."/>
            <person name="Pfiffi S."/>
            <person name="Biedenkopf D."/>
            <person name="Wong P."/>
            <person name="Samans B."/>
            <person name="Grimm C."/>
            <person name="Basiewicz M."/>
            <person name="Murat C."/>
            <person name="Martin F."/>
            <person name="Kogel K.H."/>
        </authorList>
    </citation>
    <scope>NUCLEOTIDE SEQUENCE [LARGE SCALE GENOMIC DNA]</scope>
    <source>
        <strain evidence="11 12">DSM 11827</strain>
    </source>
</reference>
<dbReference type="PANTHER" id="PTHR43757:SF2">
    <property type="entry name" value="AMINOMETHYLTRANSFERASE, MITOCHONDRIAL"/>
    <property type="match status" value="1"/>
</dbReference>
<feature type="binding site" evidence="7">
    <location>
        <position position="243"/>
    </location>
    <ligand>
        <name>substrate</name>
    </ligand>
</feature>
<dbReference type="InterPro" id="IPR006223">
    <property type="entry name" value="GcvT"/>
</dbReference>
<dbReference type="SUPFAM" id="SSF103025">
    <property type="entry name" value="Folate-binding domain"/>
    <property type="match status" value="1"/>
</dbReference>
<sequence length="423" mass="46563">MLARRIPRALAAARTSSVAPRLSQIRWASTDSAKPLRRTGLYNFHVENGAKMVPFAGYEMPLTYSGVGQVDSHKHVRSSVGLFDVGHMVQHYFRGAGATRFLEWLTPSDLNSLPNHSSTLSVLLLPSGGILDDTVVTKHTPDLYYVVTNAGRREEDLTWFASKLKEWNEKHGDKVEHQILEDWGLVALQGPKSADYLQGFVDTYDGKQYDLKQLTFGKSAWLSIGGVKVHVARGGYTGEDGFEISLPPSETVAWTRKLYKFPVQLAGLAARDSLRLEAGLCLYGNDLDESTSPVEAGLTWVIGKNRRTPGDDKASFIGADAVISQIEKGVSRKRVGFLVEGPPAREHAPLFAPSSSEQIGEVTSGIPSPSTGKNIAMGYIATKYSKRDTEVEVEVRGKRRKAKVTKMPFVPTNYWRGEGVLKQ</sequence>
<dbReference type="OrthoDB" id="10263536at2759"/>
<comment type="catalytic activity">
    <reaction evidence="6 8">
        <text>N(6)-[(R)-S(8)-aminomethyldihydrolipoyl]-L-lysyl-[protein] + (6S)-5,6,7,8-tetrahydrofolate = N(6)-[(R)-dihydrolipoyl]-L-lysyl-[protein] + (6R)-5,10-methylene-5,6,7,8-tetrahydrofolate + NH4(+)</text>
        <dbReference type="Rhea" id="RHEA:16945"/>
        <dbReference type="Rhea" id="RHEA-COMP:10475"/>
        <dbReference type="Rhea" id="RHEA-COMP:10492"/>
        <dbReference type="ChEBI" id="CHEBI:15636"/>
        <dbReference type="ChEBI" id="CHEBI:28938"/>
        <dbReference type="ChEBI" id="CHEBI:57453"/>
        <dbReference type="ChEBI" id="CHEBI:83100"/>
        <dbReference type="ChEBI" id="CHEBI:83143"/>
        <dbReference type="EC" id="2.1.2.10"/>
    </reaction>
</comment>
<dbReference type="EMBL" id="CAFZ01000153">
    <property type="protein sequence ID" value="CCA72213.1"/>
    <property type="molecule type" value="Genomic_DNA"/>
</dbReference>
<feature type="domain" description="Aminomethyltransferase C-terminal" evidence="10">
    <location>
        <begin position="332"/>
        <end position="410"/>
    </location>
</feature>
<keyword evidence="4 8" id="KW-0808">Transferase</keyword>
<keyword evidence="12" id="KW-1185">Reference proteome</keyword>
<dbReference type="InterPro" id="IPR006222">
    <property type="entry name" value="GCVT_N"/>
</dbReference>
<dbReference type="EC" id="2.1.2.10" evidence="2 8"/>
<dbReference type="GO" id="GO:0008483">
    <property type="term" value="F:transaminase activity"/>
    <property type="evidence" value="ECO:0007669"/>
    <property type="project" value="UniProtKB-KW"/>
</dbReference>
<evidence type="ECO:0000313" key="12">
    <source>
        <dbReference type="Proteomes" id="UP000007148"/>
    </source>
</evidence>
<dbReference type="AlphaFoldDB" id="G4TLM2"/>
<evidence type="ECO:0000313" key="11">
    <source>
        <dbReference type="EMBL" id="CCA72213.1"/>
    </source>
</evidence>
<dbReference type="HOGENOM" id="CLU_007884_10_0_1"/>
<comment type="caution">
    <text evidence="11">The sequence shown here is derived from an EMBL/GenBank/DDBJ whole genome shotgun (WGS) entry which is preliminary data.</text>
</comment>
<dbReference type="NCBIfam" id="TIGR00528">
    <property type="entry name" value="gcvT"/>
    <property type="match status" value="1"/>
</dbReference>
<evidence type="ECO:0000259" key="10">
    <source>
        <dbReference type="Pfam" id="PF08669"/>
    </source>
</evidence>
<dbReference type="InterPro" id="IPR027266">
    <property type="entry name" value="TrmE/GcvT-like"/>
</dbReference>
<dbReference type="FunFam" id="2.40.30.110:FF:000002">
    <property type="entry name" value="Aminomethyltransferase"/>
    <property type="match status" value="1"/>
</dbReference>
<dbReference type="FunFam" id="3.30.70.1400:FF:000001">
    <property type="entry name" value="Aminomethyltransferase"/>
    <property type="match status" value="1"/>
</dbReference>
<comment type="subunit">
    <text evidence="8">The glycine cleavage system is composed of four proteins: P, T, L and H.</text>
</comment>
<comment type="similarity">
    <text evidence="1 8">Belongs to the GcvT family.</text>
</comment>
<gene>
    <name evidence="11" type="ORF">PIIN_06148</name>
</gene>
<evidence type="ECO:0000256" key="5">
    <source>
        <dbReference type="ARBA" id="ARBA00031395"/>
    </source>
</evidence>
<dbReference type="Gene3D" id="4.10.1250.10">
    <property type="entry name" value="Aminomethyltransferase fragment"/>
    <property type="match status" value="1"/>
</dbReference>
<dbReference type="InterPro" id="IPR028896">
    <property type="entry name" value="GcvT/YgfZ/DmdA"/>
</dbReference>
<proteinExistence type="inferred from homology"/>
<dbReference type="InParanoid" id="G4TLM2"/>
<comment type="subcellular location">
    <subcellularLocation>
        <location evidence="8">Mitochondrion</location>
    </subcellularLocation>
</comment>
<accession>G4TLM2</accession>
<protein>
    <recommendedName>
        <fullName evidence="2 8">Aminomethyltransferase</fullName>
        <ecNumber evidence="2 8">2.1.2.10</ecNumber>
    </recommendedName>
    <alternativeName>
        <fullName evidence="5 8">Glycine cleavage system T protein</fullName>
    </alternativeName>
</protein>
<dbReference type="InterPro" id="IPR029043">
    <property type="entry name" value="GcvT/YgfZ_C"/>
</dbReference>
<dbReference type="PANTHER" id="PTHR43757">
    <property type="entry name" value="AMINOMETHYLTRANSFERASE"/>
    <property type="match status" value="1"/>
</dbReference>